<sequence length="60" mass="6452">MASWSYTNTADMGVHSPLYFTSDTATLRTSFILRSYGNGGVLLFSIGTMDQMQGIPAALS</sequence>
<evidence type="ECO:0000313" key="1">
    <source>
        <dbReference type="EMBL" id="KAK0752312.1"/>
    </source>
</evidence>
<accession>A0AA40KB78</accession>
<organism evidence="1 2">
    <name type="scientific">Schizothecium vesticola</name>
    <dbReference type="NCBI Taxonomy" id="314040"/>
    <lineage>
        <taxon>Eukaryota</taxon>
        <taxon>Fungi</taxon>
        <taxon>Dikarya</taxon>
        <taxon>Ascomycota</taxon>
        <taxon>Pezizomycotina</taxon>
        <taxon>Sordariomycetes</taxon>
        <taxon>Sordariomycetidae</taxon>
        <taxon>Sordariales</taxon>
        <taxon>Schizotheciaceae</taxon>
        <taxon>Schizothecium</taxon>
    </lineage>
</organism>
<evidence type="ECO:0000313" key="2">
    <source>
        <dbReference type="Proteomes" id="UP001172155"/>
    </source>
</evidence>
<comment type="caution">
    <text evidence="1">The sequence shown here is derived from an EMBL/GenBank/DDBJ whole genome shotgun (WGS) entry which is preliminary data.</text>
</comment>
<dbReference type="EMBL" id="JAUKUD010000002">
    <property type="protein sequence ID" value="KAK0752312.1"/>
    <property type="molecule type" value="Genomic_DNA"/>
</dbReference>
<gene>
    <name evidence="1" type="ORF">B0T18DRAFT_404550</name>
</gene>
<protein>
    <submittedName>
        <fullName evidence="1">Uncharacterized protein</fullName>
    </submittedName>
</protein>
<reference evidence="1" key="1">
    <citation type="submission" date="2023-06" db="EMBL/GenBank/DDBJ databases">
        <title>Genome-scale phylogeny and comparative genomics of the fungal order Sordariales.</title>
        <authorList>
            <consortium name="Lawrence Berkeley National Laboratory"/>
            <person name="Hensen N."/>
            <person name="Bonometti L."/>
            <person name="Westerberg I."/>
            <person name="Brannstrom I.O."/>
            <person name="Guillou S."/>
            <person name="Cros-Aarteil S."/>
            <person name="Calhoun S."/>
            <person name="Haridas S."/>
            <person name="Kuo A."/>
            <person name="Mondo S."/>
            <person name="Pangilinan J."/>
            <person name="Riley R."/>
            <person name="LaButti K."/>
            <person name="Andreopoulos B."/>
            <person name="Lipzen A."/>
            <person name="Chen C."/>
            <person name="Yanf M."/>
            <person name="Daum C."/>
            <person name="Ng V."/>
            <person name="Clum A."/>
            <person name="Steindorff A."/>
            <person name="Ohm R."/>
            <person name="Martin F."/>
            <person name="Silar P."/>
            <person name="Natvig D."/>
            <person name="Lalanne C."/>
            <person name="Gautier V."/>
            <person name="Ament-velasquez S.L."/>
            <person name="Kruys A."/>
            <person name="Hutchinson M.I."/>
            <person name="Powell A.J."/>
            <person name="Barry K."/>
            <person name="Miller A.N."/>
            <person name="Grigoriev I.V."/>
            <person name="Debuchy R."/>
            <person name="Gladieux P."/>
            <person name="Thoren M.H."/>
            <person name="Johannesson H."/>
        </authorList>
    </citation>
    <scope>NUCLEOTIDE SEQUENCE</scope>
    <source>
        <strain evidence="1">SMH3187-1</strain>
    </source>
</reference>
<keyword evidence="2" id="KW-1185">Reference proteome</keyword>
<name>A0AA40KB78_9PEZI</name>
<dbReference type="Proteomes" id="UP001172155">
    <property type="component" value="Unassembled WGS sequence"/>
</dbReference>
<dbReference type="AlphaFoldDB" id="A0AA40KB78"/>
<proteinExistence type="predicted"/>